<comment type="caution">
    <text evidence="2">The sequence shown here is derived from an EMBL/GenBank/DDBJ whole genome shotgun (WGS) entry which is preliminary data.</text>
</comment>
<dbReference type="PANTHER" id="PTHR46599">
    <property type="entry name" value="PIGGYBAC TRANSPOSABLE ELEMENT-DERIVED PROTEIN 4"/>
    <property type="match status" value="1"/>
</dbReference>
<accession>A0A8K0D3I4</accession>
<protein>
    <recommendedName>
        <fullName evidence="1">PiggyBac transposable element-derived protein domain-containing protein</fullName>
    </recommendedName>
</protein>
<reference evidence="2" key="1">
    <citation type="submission" date="2019-08" db="EMBL/GenBank/DDBJ databases">
        <title>The genome of the North American firefly Photinus pyralis.</title>
        <authorList>
            <consortium name="Photinus pyralis genome working group"/>
            <person name="Fallon T.R."/>
            <person name="Sander Lower S.E."/>
            <person name="Weng J.-K."/>
        </authorList>
    </citation>
    <scope>NUCLEOTIDE SEQUENCE</scope>
    <source>
        <strain evidence="2">TRF0915ILg1</strain>
        <tissue evidence="2">Whole body</tissue>
    </source>
</reference>
<name>A0A8K0D3I4_IGNLU</name>
<evidence type="ECO:0000313" key="2">
    <source>
        <dbReference type="EMBL" id="KAF2896357.1"/>
    </source>
</evidence>
<keyword evidence="3" id="KW-1185">Reference proteome</keyword>
<evidence type="ECO:0000313" key="3">
    <source>
        <dbReference type="Proteomes" id="UP000801492"/>
    </source>
</evidence>
<evidence type="ECO:0000259" key="1">
    <source>
        <dbReference type="Pfam" id="PF13843"/>
    </source>
</evidence>
<gene>
    <name evidence="2" type="ORF">ILUMI_09820</name>
</gene>
<dbReference type="InterPro" id="IPR029526">
    <property type="entry name" value="PGBD"/>
</dbReference>
<sequence>MQSYEERKRYFNNLLQEFLSGKDDNVSLFSDEYTSDEYIAESESSETSTDVSEGGYTYEFKIYCKKEKSEESVPTKVVLDLMNTLLDKGPTLCTDNYCTFENLAHNLLQRQTHLIGTLKSNRKFNPKSVTEKKLKEGESVTEKSDAGVVVKNRESGAKKIVVLNPMEERPREAASDSTPTG</sequence>
<dbReference type="PANTHER" id="PTHR46599:SF3">
    <property type="entry name" value="PIGGYBAC TRANSPOSABLE ELEMENT-DERIVED PROTEIN 4"/>
    <property type="match status" value="1"/>
</dbReference>
<feature type="domain" description="PiggyBac transposable element-derived protein" evidence="1">
    <location>
        <begin position="53"/>
        <end position="156"/>
    </location>
</feature>
<dbReference type="OrthoDB" id="6778319at2759"/>
<dbReference type="Pfam" id="PF13843">
    <property type="entry name" value="DDE_Tnp_1_7"/>
    <property type="match status" value="1"/>
</dbReference>
<dbReference type="EMBL" id="VTPC01005171">
    <property type="protein sequence ID" value="KAF2896357.1"/>
    <property type="molecule type" value="Genomic_DNA"/>
</dbReference>
<dbReference type="AlphaFoldDB" id="A0A8K0D3I4"/>
<dbReference type="Proteomes" id="UP000801492">
    <property type="component" value="Unassembled WGS sequence"/>
</dbReference>
<proteinExistence type="predicted"/>
<organism evidence="2 3">
    <name type="scientific">Ignelater luminosus</name>
    <name type="common">Cucubano</name>
    <name type="synonym">Pyrophorus luminosus</name>
    <dbReference type="NCBI Taxonomy" id="2038154"/>
    <lineage>
        <taxon>Eukaryota</taxon>
        <taxon>Metazoa</taxon>
        <taxon>Ecdysozoa</taxon>
        <taxon>Arthropoda</taxon>
        <taxon>Hexapoda</taxon>
        <taxon>Insecta</taxon>
        <taxon>Pterygota</taxon>
        <taxon>Neoptera</taxon>
        <taxon>Endopterygota</taxon>
        <taxon>Coleoptera</taxon>
        <taxon>Polyphaga</taxon>
        <taxon>Elateriformia</taxon>
        <taxon>Elateroidea</taxon>
        <taxon>Elateridae</taxon>
        <taxon>Agrypninae</taxon>
        <taxon>Pyrophorini</taxon>
        <taxon>Ignelater</taxon>
    </lineage>
</organism>